<feature type="transmembrane region" description="Helical" evidence="7">
    <location>
        <begin position="96"/>
        <end position="113"/>
    </location>
</feature>
<feature type="transmembrane region" description="Helical" evidence="7">
    <location>
        <begin position="120"/>
        <end position="139"/>
    </location>
</feature>
<evidence type="ECO:0000256" key="4">
    <source>
        <dbReference type="ARBA" id="ARBA00022692"/>
    </source>
</evidence>
<feature type="transmembrane region" description="Helical" evidence="7">
    <location>
        <begin position="202"/>
        <end position="219"/>
    </location>
</feature>
<evidence type="ECO:0000256" key="7">
    <source>
        <dbReference type="HAMAP-Rule" id="MF_01147"/>
    </source>
</evidence>
<dbReference type="AlphaFoldDB" id="A0A2A4T6W3"/>
<feature type="transmembrane region" description="Helical" evidence="7">
    <location>
        <begin position="175"/>
        <end position="193"/>
    </location>
</feature>
<keyword evidence="2 7" id="KW-1003">Cell membrane</keyword>
<keyword evidence="5 7" id="KW-1133">Transmembrane helix</keyword>
<sequence length="268" mass="30616">MFDIITWNVSPDLLEWGVLRIRWYGLLFALSFVFGNYFLHWVFRREKKPIKYAESLLMHMIIGTVIGARLGHTLFYEPGFYLSHPLEILKVWKGGLASHGAGIGLFTAVYLYTRKTPGQSYLWVLDRLAVVVALSGALIRLGNFFNSEIIGKPTAGDWGIVFQRIDSLPRHPAQLYESVASFFVFLLLLFIYAQTNLQKKPGFIAGLFLVTIFSNRFFIEFFKENQVAFEVGMQFNMGQLLSIPMVLLGLFLIVRSLFFTRTTKSSGN</sequence>
<gene>
    <name evidence="7 8" type="primary">lgt</name>
    <name evidence="8" type="ORF">COB67_04380</name>
</gene>
<proteinExistence type="inferred from homology"/>
<feature type="transmembrane region" description="Helical" evidence="7">
    <location>
        <begin position="23"/>
        <end position="43"/>
    </location>
</feature>
<organism evidence="8 9">
    <name type="scientific">SAR324 cluster bacterium</name>
    <dbReference type="NCBI Taxonomy" id="2024889"/>
    <lineage>
        <taxon>Bacteria</taxon>
        <taxon>Deltaproteobacteria</taxon>
        <taxon>SAR324 cluster</taxon>
    </lineage>
</organism>
<comment type="caution">
    <text evidence="8">The sequence shown here is derived from an EMBL/GenBank/DDBJ whole genome shotgun (WGS) entry which is preliminary data.</text>
</comment>
<evidence type="ECO:0000256" key="3">
    <source>
        <dbReference type="ARBA" id="ARBA00022679"/>
    </source>
</evidence>
<dbReference type="InterPro" id="IPR001640">
    <property type="entry name" value="Lgt"/>
</dbReference>
<comment type="catalytic activity">
    <reaction evidence="7">
        <text>L-cysteinyl-[prolipoprotein] + a 1,2-diacyl-sn-glycero-3-phospho-(1'-sn-glycerol) = an S-1,2-diacyl-sn-glyceryl-L-cysteinyl-[prolipoprotein] + sn-glycerol 1-phosphate + H(+)</text>
        <dbReference type="Rhea" id="RHEA:56712"/>
        <dbReference type="Rhea" id="RHEA-COMP:14679"/>
        <dbReference type="Rhea" id="RHEA-COMP:14680"/>
        <dbReference type="ChEBI" id="CHEBI:15378"/>
        <dbReference type="ChEBI" id="CHEBI:29950"/>
        <dbReference type="ChEBI" id="CHEBI:57685"/>
        <dbReference type="ChEBI" id="CHEBI:64716"/>
        <dbReference type="ChEBI" id="CHEBI:140658"/>
        <dbReference type="EC" id="2.5.1.145"/>
    </reaction>
</comment>
<name>A0A2A4T6W3_9DELT</name>
<keyword evidence="4 7" id="KW-0812">Transmembrane</keyword>
<dbReference type="PANTHER" id="PTHR30589:SF0">
    <property type="entry name" value="PHOSPHATIDYLGLYCEROL--PROLIPOPROTEIN DIACYLGLYCERYL TRANSFERASE"/>
    <property type="match status" value="1"/>
</dbReference>
<keyword evidence="6 7" id="KW-0472">Membrane</keyword>
<dbReference type="NCBIfam" id="TIGR00544">
    <property type="entry name" value="lgt"/>
    <property type="match status" value="1"/>
</dbReference>
<feature type="binding site" evidence="7">
    <location>
        <position position="140"/>
    </location>
    <ligand>
        <name>a 1,2-diacyl-sn-glycero-3-phospho-(1'-sn-glycerol)</name>
        <dbReference type="ChEBI" id="CHEBI:64716"/>
    </ligand>
</feature>
<dbReference type="Proteomes" id="UP000218113">
    <property type="component" value="Unassembled WGS sequence"/>
</dbReference>
<keyword evidence="8" id="KW-0449">Lipoprotein</keyword>
<evidence type="ECO:0000313" key="8">
    <source>
        <dbReference type="EMBL" id="PCI29303.1"/>
    </source>
</evidence>
<feature type="transmembrane region" description="Helical" evidence="7">
    <location>
        <begin position="239"/>
        <end position="258"/>
    </location>
</feature>
<accession>A0A2A4T6W3</accession>
<keyword evidence="3 7" id="KW-0808">Transferase</keyword>
<dbReference type="UniPathway" id="UPA00664"/>
<reference evidence="9" key="1">
    <citation type="submission" date="2017-08" db="EMBL/GenBank/DDBJ databases">
        <title>A dynamic microbial community with high functional redundancy inhabits the cold, oxic subseafloor aquifer.</title>
        <authorList>
            <person name="Tully B.J."/>
            <person name="Wheat C.G."/>
            <person name="Glazer B.T."/>
            <person name="Huber J.A."/>
        </authorList>
    </citation>
    <scope>NUCLEOTIDE SEQUENCE [LARGE SCALE GENOMIC DNA]</scope>
</reference>
<dbReference type="EMBL" id="NVSR01000016">
    <property type="protein sequence ID" value="PCI29303.1"/>
    <property type="molecule type" value="Genomic_DNA"/>
</dbReference>
<comment type="similarity">
    <text evidence="1 7">Belongs to the Lgt family.</text>
</comment>
<dbReference type="PROSITE" id="PS01311">
    <property type="entry name" value="LGT"/>
    <property type="match status" value="1"/>
</dbReference>
<comment type="function">
    <text evidence="7">Catalyzes the transfer of the diacylglyceryl group from phosphatidylglycerol to the sulfhydryl group of the N-terminal cysteine of a prolipoprotein, the first step in the formation of mature lipoproteins.</text>
</comment>
<dbReference type="GO" id="GO:0008961">
    <property type="term" value="F:phosphatidylglycerol-prolipoprotein diacylglyceryl transferase activity"/>
    <property type="evidence" value="ECO:0007669"/>
    <property type="project" value="UniProtKB-UniRule"/>
</dbReference>
<evidence type="ECO:0000256" key="5">
    <source>
        <dbReference type="ARBA" id="ARBA00022989"/>
    </source>
</evidence>
<dbReference type="GO" id="GO:0042158">
    <property type="term" value="P:lipoprotein biosynthetic process"/>
    <property type="evidence" value="ECO:0007669"/>
    <property type="project" value="UniProtKB-UniRule"/>
</dbReference>
<evidence type="ECO:0000256" key="6">
    <source>
        <dbReference type="ARBA" id="ARBA00023136"/>
    </source>
</evidence>
<protein>
    <recommendedName>
        <fullName evidence="7">Phosphatidylglycerol--prolipoprotein diacylglyceryl transferase</fullName>
        <ecNumber evidence="7">2.5.1.145</ecNumber>
    </recommendedName>
</protein>
<comment type="subcellular location">
    <subcellularLocation>
        <location evidence="7">Cell membrane</location>
        <topology evidence="7">Multi-pass membrane protein</topology>
    </subcellularLocation>
</comment>
<dbReference type="Pfam" id="PF01790">
    <property type="entry name" value="LGT"/>
    <property type="match status" value="1"/>
</dbReference>
<comment type="pathway">
    <text evidence="7">Protein modification; lipoprotein biosynthesis (diacylglyceryl transfer).</text>
</comment>
<dbReference type="PANTHER" id="PTHR30589">
    <property type="entry name" value="PROLIPOPROTEIN DIACYLGLYCERYL TRANSFERASE"/>
    <property type="match status" value="1"/>
</dbReference>
<dbReference type="GO" id="GO:0005886">
    <property type="term" value="C:plasma membrane"/>
    <property type="evidence" value="ECO:0007669"/>
    <property type="project" value="UniProtKB-SubCell"/>
</dbReference>
<dbReference type="EC" id="2.5.1.145" evidence="7"/>
<evidence type="ECO:0000256" key="1">
    <source>
        <dbReference type="ARBA" id="ARBA00007150"/>
    </source>
</evidence>
<dbReference type="HAMAP" id="MF_01147">
    <property type="entry name" value="Lgt"/>
    <property type="match status" value="1"/>
</dbReference>
<evidence type="ECO:0000256" key="2">
    <source>
        <dbReference type="ARBA" id="ARBA00022475"/>
    </source>
</evidence>
<evidence type="ECO:0000313" key="9">
    <source>
        <dbReference type="Proteomes" id="UP000218113"/>
    </source>
</evidence>
<feature type="transmembrane region" description="Helical" evidence="7">
    <location>
        <begin position="55"/>
        <end position="76"/>
    </location>
</feature>